<keyword evidence="1 3" id="KW-0554">One-carbon metabolism</keyword>
<evidence type="ECO:0000313" key="5">
    <source>
        <dbReference type="EMBL" id="MFD2756933.1"/>
    </source>
</evidence>
<dbReference type="NCBIfam" id="NF004684">
    <property type="entry name" value="PRK06027.1"/>
    <property type="match status" value="1"/>
</dbReference>
<proteinExistence type="inferred from homology"/>
<gene>
    <name evidence="3" type="primary">purU</name>
    <name evidence="5" type="ORF">ACFSW7_00890</name>
</gene>
<evidence type="ECO:0000256" key="1">
    <source>
        <dbReference type="ARBA" id="ARBA00022563"/>
    </source>
</evidence>
<dbReference type="PANTHER" id="PTHR42706">
    <property type="entry name" value="FORMYLTETRAHYDROFOLATE DEFORMYLASE"/>
    <property type="match status" value="1"/>
</dbReference>
<evidence type="ECO:0000313" key="6">
    <source>
        <dbReference type="Proteomes" id="UP001597492"/>
    </source>
</evidence>
<dbReference type="EMBL" id="JBHUNE010000001">
    <property type="protein sequence ID" value="MFD2756933.1"/>
    <property type="molecule type" value="Genomic_DNA"/>
</dbReference>
<evidence type="ECO:0000259" key="4">
    <source>
        <dbReference type="PROSITE" id="PS51671"/>
    </source>
</evidence>
<comment type="function">
    <text evidence="3">Catalyzes the hydrolysis of 10-formyltetrahydrofolate (formyl-FH4) to formate and tetrahydrofolate (FH4).</text>
</comment>
<dbReference type="SUPFAM" id="SSF53328">
    <property type="entry name" value="Formyltransferase"/>
    <property type="match status" value="1"/>
</dbReference>
<dbReference type="Gene3D" id="3.40.50.170">
    <property type="entry name" value="Formyl transferase, N-terminal domain"/>
    <property type="match status" value="1"/>
</dbReference>
<accession>A0ABW5UU04</accession>
<dbReference type="InterPro" id="IPR044074">
    <property type="entry name" value="PurU_ACT"/>
</dbReference>
<comment type="similarity">
    <text evidence="3">Belongs to the PurU family.</text>
</comment>
<keyword evidence="3" id="KW-0658">Purine biosynthesis</keyword>
<dbReference type="EC" id="3.5.1.10" evidence="3"/>
<evidence type="ECO:0000256" key="2">
    <source>
        <dbReference type="ARBA" id="ARBA00022801"/>
    </source>
</evidence>
<protein>
    <recommendedName>
        <fullName evidence="3">Formyltetrahydrofolate deformylase</fullName>
        <ecNumber evidence="3">3.5.1.10</ecNumber>
    </recommendedName>
    <alternativeName>
        <fullName evidence="3">Formyl-FH(4) hydrolase</fullName>
    </alternativeName>
</protein>
<dbReference type="Gene3D" id="3.30.70.260">
    <property type="match status" value="1"/>
</dbReference>
<dbReference type="CDD" id="cd04875">
    <property type="entry name" value="ACT_F4HF-DF"/>
    <property type="match status" value="1"/>
</dbReference>
<reference evidence="6" key="1">
    <citation type="journal article" date="2019" name="Int. J. Syst. Evol. Microbiol.">
        <title>The Global Catalogue of Microorganisms (GCM) 10K type strain sequencing project: providing services to taxonomists for standard genome sequencing and annotation.</title>
        <authorList>
            <consortium name="The Broad Institute Genomics Platform"/>
            <consortium name="The Broad Institute Genome Sequencing Center for Infectious Disease"/>
            <person name="Wu L."/>
            <person name="Ma J."/>
        </authorList>
    </citation>
    <scope>NUCLEOTIDE SEQUENCE [LARGE SCALE GENOMIC DNA]</scope>
    <source>
        <strain evidence="6">TISTR 1514</strain>
    </source>
</reference>
<dbReference type="InterPro" id="IPR036477">
    <property type="entry name" value="Formyl_transf_N_sf"/>
</dbReference>
<evidence type="ECO:0000256" key="3">
    <source>
        <dbReference type="HAMAP-Rule" id="MF_01927"/>
    </source>
</evidence>
<dbReference type="SUPFAM" id="SSF55021">
    <property type="entry name" value="ACT-like"/>
    <property type="match status" value="1"/>
</dbReference>
<comment type="catalytic activity">
    <reaction evidence="3">
        <text>(6R)-10-formyltetrahydrofolate + H2O = (6S)-5,6,7,8-tetrahydrofolate + formate + H(+)</text>
        <dbReference type="Rhea" id="RHEA:19833"/>
        <dbReference type="ChEBI" id="CHEBI:15377"/>
        <dbReference type="ChEBI" id="CHEBI:15378"/>
        <dbReference type="ChEBI" id="CHEBI:15740"/>
        <dbReference type="ChEBI" id="CHEBI:57453"/>
        <dbReference type="ChEBI" id="CHEBI:195366"/>
        <dbReference type="EC" id="3.5.1.10"/>
    </reaction>
</comment>
<dbReference type="PRINTS" id="PR01575">
    <property type="entry name" value="FFH4HYDRLASE"/>
</dbReference>
<dbReference type="Proteomes" id="UP001597492">
    <property type="component" value="Unassembled WGS sequence"/>
</dbReference>
<dbReference type="InterPro" id="IPR045865">
    <property type="entry name" value="ACT-like_dom_sf"/>
</dbReference>
<keyword evidence="2 3" id="KW-0378">Hydrolase</keyword>
<comment type="pathway">
    <text evidence="3">Purine metabolism; IMP biosynthesis via de novo pathway; formate from 10-formyl-5,6,7,8-tetrahydrofolate: step 1/1.</text>
</comment>
<name>A0ABW5UU04_9MICO</name>
<feature type="domain" description="ACT" evidence="4">
    <location>
        <begin position="18"/>
        <end position="95"/>
    </location>
</feature>
<comment type="caution">
    <text evidence="5">The sequence shown here is derived from an EMBL/GenBank/DDBJ whole genome shotgun (WGS) entry which is preliminary data.</text>
</comment>
<sequence length="294" mass="32734">MTDSSSNPAASAPSTRLVLTLVCDDQPGIVHQLTGAIKRGGGNITELQQFSSLDTGRFFLRCEVATDRSREDFEAEIAEVRDALGADVELDVAGRPLRTLILGSKAEHAVNDLLFRQRAGYLPIRVPRVMANHEVLGKLAGFYDVPFEFRPVRNPQEKAEFERRVLEVVEAEDIELVVLARYMQIISPELCAALEGRLINIHHSFLPGFKGANPYRQAHGRGVKLVGATAHFVTTDLDEGPIIEQNVRRVDHAHTVAQLQAMGQDEESRTLTQAVKWFAEHRILLDGHRTIVFE</sequence>
<dbReference type="PROSITE" id="PS51671">
    <property type="entry name" value="ACT"/>
    <property type="match status" value="1"/>
</dbReference>
<dbReference type="Pfam" id="PF01842">
    <property type="entry name" value="ACT"/>
    <property type="match status" value="1"/>
</dbReference>
<dbReference type="Pfam" id="PF00551">
    <property type="entry name" value="Formyl_trans_N"/>
    <property type="match status" value="1"/>
</dbReference>
<dbReference type="InterPro" id="IPR002376">
    <property type="entry name" value="Formyl_transf_N"/>
</dbReference>
<keyword evidence="6" id="KW-1185">Reference proteome</keyword>
<dbReference type="InterPro" id="IPR004810">
    <property type="entry name" value="PurU"/>
</dbReference>
<dbReference type="RefSeq" id="WP_019618969.1">
    <property type="nucleotide sequence ID" value="NZ_JBHUNE010000001.1"/>
</dbReference>
<dbReference type="InterPro" id="IPR002912">
    <property type="entry name" value="ACT_dom"/>
</dbReference>
<dbReference type="GO" id="GO:0008864">
    <property type="term" value="F:formyltetrahydrofolate deformylase activity"/>
    <property type="evidence" value="ECO:0007669"/>
    <property type="project" value="UniProtKB-EC"/>
</dbReference>
<dbReference type="PIRSF" id="PIRSF036480">
    <property type="entry name" value="FormyFH4_hydr"/>
    <property type="match status" value="1"/>
</dbReference>
<organism evidence="5 6">
    <name type="scientific">Gulosibacter faecalis</name>
    <dbReference type="NCBI Taxonomy" id="272240"/>
    <lineage>
        <taxon>Bacteria</taxon>
        <taxon>Bacillati</taxon>
        <taxon>Actinomycetota</taxon>
        <taxon>Actinomycetes</taxon>
        <taxon>Micrococcales</taxon>
        <taxon>Microbacteriaceae</taxon>
        <taxon>Gulosibacter</taxon>
    </lineage>
</organism>
<dbReference type="PANTHER" id="PTHR42706:SF1">
    <property type="entry name" value="FORMYLTETRAHYDROFOLATE DEFORMYLASE 2, MITOCHONDRIAL"/>
    <property type="match status" value="1"/>
</dbReference>
<dbReference type="HAMAP" id="MF_01927">
    <property type="entry name" value="PurU"/>
    <property type="match status" value="1"/>
</dbReference>
<feature type="active site" evidence="3">
    <location>
        <position position="238"/>
    </location>
</feature>